<dbReference type="EMBL" id="VOHL01000001">
    <property type="protein sequence ID" value="TWS99057.1"/>
    <property type="molecule type" value="Genomic_DNA"/>
</dbReference>
<keyword evidence="4" id="KW-0573">Peptidoglycan synthesis</keyword>
<sequence>MYSYKVGISAEEHDLFVENHPQANLLQSSKWAQIKDSWGNERIGVYQDNQLVAAAAILIKPLPLGFTMFYIPRGPIMDYSNQDLVAFVIKSLKELGRKHRAIFIKIDPSLHLKANPVNEETEENPLTLSQVEHLTSLGLDWSGRTMQLAETIQPRFQANLYATDYRLEHLPKKIRQAIRTAKNKGVSISFGHLELVDDFAKLMAKTEDRKHIHLRNKDYYTKLLTTYGDQAYITMATLDLDEKENLLKAALTKSENDLAKYSQMANQSRIKNLQAEIQRLQKELDSIKQARTQGNRVLPLAATLSINFGKTSENLYAGMDEAYRSYNAPLLTWYETAQHAFDMGIDWQNMGGIENDLSGGLYQFKSKLNPVIEEFVGEFNIPVNPLLYKLAMLAYDWRKKLRSKH</sequence>
<keyword evidence="7" id="KW-0175">Coiled coil</keyword>
<dbReference type="GO" id="GO:0071555">
    <property type="term" value="P:cell wall organization"/>
    <property type="evidence" value="ECO:0007669"/>
    <property type="project" value="UniProtKB-KW"/>
</dbReference>
<dbReference type="SUPFAM" id="SSF55729">
    <property type="entry name" value="Acyl-CoA N-acyltransferases (Nat)"/>
    <property type="match status" value="2"/>
</dbReference>
<evidence type="ECO:0000256" key="1">
    <source>
        <dbReference type="ARBA" id="ARBA00009943"/>
    </source>
</evidence>
<proteinExistence type="inferred from homology"/>
<dbReference type="InterPro" id="IPR050644">
    <property type="entry name" value="PG_Glycine_Bridge_Synth"/>
</dbReference>
<keyword evidence="2 8" id="KW-0808">Transferase</keyword>
<evidence type="ECO:0000256" key="7">
    <source>
        <dbReference type="SAM" id="Coils"/>
    </source>
</evidence>
<dbReference type="GO" id="GO:0008360">
    <property type="term" value="P:regulation of cell shape"/>
    <property type="evidence" value="ECO:0007669"/>
    <property type="project" value="UniProtKB-KW"/>
</dbReference>
<comment type="similarity">
    <text evidence="1">Belongs to the FemABX family.</text>
</comment>
<dbReference type="AlphaFoldDB" id="A0A5C5SD89"/>
<dbReference type="GO" id="GO:0016755">
    <property type="term" value="F:aminoacyltransferase activity"/>
    <property type="evidence" value="ECO:0007669"/>
    <property type="project" value="InterPro"/>
</dbReference>
<dbReference type="InterPro" id="IPR003447">
    <property type="entry name" value="FEMABX"/>
</dbReference>
<protein>
    <submittedName>
        <fullName evidence="8">Aminoacyltransferase</fullName>
    </submittedName>
</protein>
<dbReference type="Gene3D" id="1.20.58.90">
    <property type="match status" value="1"/>
</dbReference>
<evidence type="ECO:0000256" key="5">
    <source>
        <dbReference type="ARBA" id="ARBA00023315"/>
    </source>
</evidence>
<comment type="caution">
    <text evidence="8">The sequence shown here is derived from an EMBL/GenBank/DDBJ whole genome shotgun (WGS) entry which is preliminary data.</text>
</comment>
<organism evidence="8 9">
    <name type="scientific">Streptococcus cuniculipharyngis</name>
    <dbReference type="NCBI Taxonomy" id="1562651"/>
    <lineage>
        <taxon>Bacteria</taxon>
        <taxon>Bacillati</taxon>
        <taxon>Bacillota</taxon>
        <taxon>Bacilli</taxon>
        <taxon>Lactobacillales</taxon>
        <taxon>Streptococcaceae</taxon>
        <taxon>Streptococcus</taxon>
    </lineage>
</organism>
<dbReference type="PANTHER" id="PTHR36174">
    <property type="entry name" value="LIPID II:GLYCINE GLYCYLTRANSFERASE"/>
    <property type="match status" value="1"/>
</dbReference>
<keyword evidence="9" id="KW-1185">Reference proteome</keyword>
<dbReference type="PROSITE" id="PS51191">
    <property type="entry name" value="FEMABX"/>
    <property type="match status" value="1"/>
</dbReference>
<dbReference type="InterPro" id="IPR016181">
    <property type="entry name" value="Acyl_CoA_acyltransferase"/>
</dbReference>
<keyword evidence="3" id="KW-0133">Cell shape</keyword>
<evidence type="ECO:0000256" key="6">
    <source>
        <dbReference type="ARBA" id="ARBA00023316"/>
    </source>
</evidence>
<feature type="coiled-coil region" evidence="7">
    <location>
        <begin position="263"/>
        <end position="293"/>
    </location>
</feature>
<reference evidence="8 9" key="1">
    <citation type="submission" date="2019-08" db="EMBL/GenBank/DDBJ databases">
        <authorList>
            <person name="Lei W."/>
        </authorList>
    </citation>
    <scope>NUCLEOTIDE SEQUENCE [LARGE SCALE GENOMIC DNA]</scope>
    <source>
        <strain evidence="8 9">CCUG 66496</strain>
    </source>
</reference>
<dbReference type="GO" id="GO:0009252">
    <property type="term" value="P:peptidoglycan biosynthetic process"/>
    <property type="evidence" value="ECO:0007669"/>
    <property type="project" value="UniProtKB-KW"/>
</dbReference>
<name>A0A5C5SD89_9STRE</name>
<dbReference type="OrthoDB" id="2173585at2"/>
<dbReference type="RefSeq" id="WP_146566232.1">
    <property type="nucleotide sequence ID" value="NZ_VOHL01000001.1"/>
</dbReference>
<dbReference type="PANTHER" id="PTHR36174:SF1">
    <property type="entry name" value="LIPID II:GLYCINE GLYCYLTRANSFERASE"/>
    <property type="match status" value="1"/>
</dbReference>
<evidence type="ECO:0000256" key="3">
    <source>
        <dbReference type="ARBA" id="ARBA00022960"/>
    </source>
</evidence>
<evidence type="ECO:0000313" key="9">
    <source>
        <dbReference type="Proteomes" id="UP000317430"/>
    </source>
</evidence>
<dbReference type="Proteomes" id="UP000317430">
    <property type="component" value="Unassembled WGS sequence"/>
</dbReference>
<accession>A0A5C5SD89</accession>
<dbReference type="Pfam" id="PF02388">
    <property type="entry name" value="FemAB"/>
    <property type="match status" value="1"/>
</dbReference>
<gene>
    <name evidence="8" type="ORF">FRX57_02310</name>
</gene>
<dbReference type="Gene3D" id="3.40.630.30">
    <property type="match status" value="2"/>
</dbReference>
<evidence type="ECO:0000313" key="8">
    <source>
        <dbReference type="EMBL" id="TWS99057.1"/>
    </source>
</evidence>
<keyword evidence="5 8" id="KW-0012">Acyltransferase</keyword>
<keyword evidence="6" id="KW-0961">Cell wall biogenesis/degradation</keyword>
<evidence type="ECO:0000256" key="2">
    <source>
        <dbReference type="ARBA" id="ARBA00022679"/>
    </source>
</evidence>
<evidence type="ECO:0000256" key="4">
    <source>
        <dbReference type="ARBA" id="ARBA00022984"/>
    </source>
</evidence>